<dbReference type="GO" id="GO:0042790">
    <property type="term" value="P:nucleolar large rRNA transcription by RNA polymerase I"/>
    <property type="evidence" value="ECO:0007669"/>
    <property type="project" value="TreeGrafter"/>
</dbReference>
<name>A0A0M3K4W9_ANISI</name>
<keyword evidence="8" id="KW-0804">Transcription</keyword>
<evidence type="ECO:0000256" key="9">
    <source>
        <dbReference type="ARBA" id="ARBA00023242"/>
    </source>
</evidence>
<evidence type="ECO:0000256" key="4">
    <source>
        <dbReference type="ARBA" id="ARBA00022771"/>
    </source>
</evidence>
<sequence length="594" mass="69012">MLFLQPSEEQKKALAAVEDIDYPRFLGRAGLRLATFTEILFHFTTILIRDFDVDRSVRVSLYLLKLMAISKLNYKDVLMIRMKEMIVFIQNHALNIFQRYLSHMKVAFCDEEVDESNPYCPHVSNELFEQQLKAKQKDLNVQKEGHLQMGENIVSFIASKELDENLTAHTSREEAIQHGDIHLIEQVKTKISAEAYHRIVCLSEAMRFVLAVCQMTQIPERPISIDFHQLVYRFCHNLNLPSVFAERVQALIVHVKPNIDLSEQSVVRFGRFNSSILLNSSGTGSLFSIHKGFECDKEKKWTTHDAGECNVYQSVIPTPEVKAIALILFALKLMFGLDDRREYDMTSPSFSGEACQMDEVFDFSLWLHQLRMRMDVWRGRALKNVLEKKTRITVSCDRERELRRFRWTTKSGDNRKVFQYLGNPAAPLNVAFKDCVPNYIVKESKEFAFYTTFADDIEPRPAEQLHKEALLAPLRYQAIANQKLREEIMAEQTGDIVSEELSAIDRYDANVFLKSFTTSSMNYKPAEECTNHHSQRKMKEGGYPRPLYSKYLLKWQKPGSTKYEPLIYSKELRRFDDLEFEFETAFALASLKCW</sequence>
<dbReference type="OrthoDB" id="10069252at2759"/>
<evidence type="ECO:0000313" key="12">
    <source>
        <dbReference type="Proteomes" id="UP000267096"/>
    </source>
</evidence>
<reference evidence="13" key="1">
    <citation type="submission" date="2017-02" db="UniProtKB">
        <authorList>
            <consortium name="WormBaseParasite"/>
        </authorList>
    </citation>
    <scope>IDENTIFICATION</scope>
</reference>
<comment type="similarity">
    <text evidence="2">Belongs to the RRN7/TAF1B family.</text>
</comment>
<dbReference type="PANTHER" id="PTHR31576:SF2">
    <property type="entry name" value="TATA BOX-BINDING PROTEIN-ASSOCIATED FACTOR RNA POLYMERASE I SUBUNIT B"/>
    <property type="match status" value="1"/>
</dbReference>
<evidence type="ECO:0000256" key="7">
    <source>
        <dbReference type="ARBA" id="ARBA00023125"/>
    </source>
</evidence>
<proteinExistence type="inferred from homology"/>
<protein>
    <submittedName>
        <fullName evidence="13">Mab-21 domain-containing protein</fullName>
    </submittedName>
</protein>
<evidence type="ECO:0000256" key="2">
    <source>
        <dbReference type="ARBA" id="ARBA00006899"/>
    </source>
</evidence>
<keyword evidence="5" id="KW-0862">Zinc</keyword>
<accession>A0A0M3K4W9</accession>
<keyword evidence="7" id="KW-0238">DNA-binding</keyword>
<evidence type="ECO:0000256" key="3">
    <source>
        <dbReference type="ARBA" id="ARBA00022723"/>
    </source>
</evidence>
<dbReference type="InterPro" id="IPR048538">
    <property type="entry name" value="Rrn7_cyclin_C"/>
</dbReference>
<keyword evidence="4" id="KW-0863">Zinc-finger</keyword>
<dbReference type="WBParaSite" id="ASIM_0001601001-mRNA-1">
    <property type="protein sequence ID" value="ASIM_0001601001-mRNA-1"/>
    <property type="gene ID" value="ASIM_0001601001"/>
</dbReference>
<evidence type="ECO:0000259" key="10">
    <source>
        <dbReference type="Pfam" id="PF20645"/>
    </source>
</evidence>
<keyword evidence="3" id="KW-0479">Metal-binding</keyword>
<comment type="subcellular location">
    <subcellularLocation>
        <location evidence="1">Nucleus</location>
        <location evidence="1">Nucleolus</location>
    </subcellularLocation>
</comment>
<dbReference type="InterPro" id="IPR033599">
    <property type="entry name" value="TAF1B/Rrn7"/>
</dbReference>
<evidence type="ECO:0000313" key="13">
    <source>
        <dbReference type="WBParaSite" id="ASIM_0001601001-mRNA-1"/>
    </source>
</evidence>
<dbReference type="Proteomes" id="UP000267096">
    <property type="component" value="Unassembled WGS sequence"/>
</dbReference>
<dbReference type="GO" id="GO:0008270">
    <property type="term" value="F:zinc ion binding"/>
    <property type="evidence" value="ECO:0007669"/>
    <property type="project" value="UniProtKB-KW"/>
</dbReference>
<dbReference type="AlphaFoldDB" id="A0A0M3K4W9"/>
<keyword evidence="9" id="KW-0539">Nucleus</keyword>
<gene>
    <name evidence="11" type="ORF">ASIM_LOCUS15417</name>
</gene>
<keyword evidence="6" id="KW-0805">Transcription regulation</keyword>
<evidence type="ECO:0000256" key="5">
    <source>
        <dbReference type="ARBA" id="ARBA00022833"/>
    </source>
</evidence>
<dbReference type="GO" id="GO:0070860">
    <property type="term" value="C:RNA polymerase I core factor complex"/>
    <property type="evidence" value="ECO:0007669"/>
    <property type="project" value="InterPro"/>
</dbReference>
<reference evidence="11 12" key="2">
    <citation type="submission" date="2018-11" db="EMBL/GenBank/DDBJ databases">
        <authorList>
            <consortium name="Pathogen Informatics"/>
        </authorList>
    </citation>
    <scope>NUCLEOTIDE SEQUENCE [LARGE SCALE GENOMIC DNA]</scope>
</reference>
<dbReference type="EMBL" id="UYRR01032309">
    <property type="protein sequence ID" value="VDK55093.1"/>
    <property type="molecule type" value="Genomic_DNA"/>
</dbReference>
<keyword evidence="12" id="KW-1185">Reference proteome</keyword>
<feature type="domain" description="Rrn7/TAF1B C-terminal cyclin" evidence="10">
    <location>
        <begin position="225"/>
        <end position="373"/>
    </location>
</feature>
<dbReference type="GO" id="GO:0001164">
    <property type="term" value="F:RNA polymerase I core promoter sequence-specific DNA binding"/>
    <property type="evidence" value="ECO:0007669"/>
    <property type="project" value="InterPro"/>
</dbReference>
<dbReference type="PANTHER" id="PTHR31576">
    <property type="entry name" value="TATA BOX-BINDING PROTEIN-ASSOCIATED FACTOR RNA POLYMERASE I SUBUNIT B"/>
    <property type="match status" value="1"/>
</dbReference>
<dbReference type="Pfam" id="PF20645">
    <property type="entry name" value="Rrn7_cyclin_C"/>
    <property type="match status" value="1"/>
</dbReference>
<organism evidence="13">
    <name type="scientific">Anisakis simplex</name>
    <name type="common">Herring worm</name>
    <dbReference type="NCBI Taxonomy" id="6269"/>
    <lineage>
        <taxon>Eukaryota</taxon>
        <taxon>Metazoa</taxon>
        <taxon>Ecdysozoa</taxon>
        <taxon>Nematoda</taxon>
        <taxon>Chromadorea</taxon>
        <taxon>Rhabditida</taxon>
        <taxon>Spirurina</taxon>
        <taxon>Ascaridomorpha</taxon>
        <taxon>Ascaridoidea</taxon>
        <taxon>Anisakidae</taxon>
        <taxon>Anisakis</taxon>
        <taxon>Anisakis simplex complex</taxon>
    </lineage>
</organism>
<evidence type="ECO:0000256" key="8">
    <source>
        <dbReference type="ARBA" id="ARBA00023163"/>
    </source>
</evidence>
<evidence type="ECO:0000256" key="6">
    <source>
        <dbReference type="ARBA" id="ARBA00023015"/>
    </source>
</evidence>
<evidence type="ECO:0000256" key="1">
    <source>
        <dbReference type="ARBA" id="ARBA00004604"/>
    </source>
</evidence>
<evidence type="ECO:0000313" key="11">
    <source>
        <dbReference type="EMBL" id="VDK55093.1"/>
    </source>
</evidence>